<dbReference type="InterPro" id="IPR003856">
    <property type="entry name" value="LPS_length_determ_N"/>
</dbReference>
<keyword evidence="4 7" id="KW-1133">Transmembrane helix</keyword>
<evidence type="ECO:0000256" key="2">
    <source>
        <dbReference type="ARBA" id="ARBA00022475"/>
    </source>
</evidence>
<dbReference type="Pfam" id="PF02706">
    <property type="entry name" value="Wzz"/>
    <property type="match status" value="1"/>
</dbReference>
<gene>
    <name evidence="10" type="ORF">EZ216_13950</name>
</gene>
<dbReference type="GO" id="GO:0004713">
    <property type="term" value="F:protein tyrosine kinase activity"/>
    <property type="evidence" value="ECO:0007669"/>
    <property type="project" value="TreeGrafter"/>
</dbReference>
<keyword evidence="2" id="KW-1003">Cell membrane</keyword>
<keyword evidence="3 7" id="KW-0812">Transmembrane</keyword>
<dbReference type="PANTHER" id="PTHR32309:SF13">
    <property type="entry name" value="FERRIC ENTEROBACTIN TRANSPORT PROTEIN FEPE"/>
    <property type="match status" value="1"/>
</dbReference>
<dbReference type="PANTHER" id="PTHR32309">
    <property type="entry name" value="TYROSINE-PROTEIN KINASE"/>
    <property type="match status" value="1"/>
</dbReference>
<name>A0A4Z0BP48_9BURK</name>
<dbReference type="GO" id="GO:0005886">
    <property type="term" value="C:plasma membrane"/>
    <property type="evidence" value="ECO:0007669"/>
    <property type="project" value="UniProtKB-SubCell"/>
</dbReference>
<sequence>MERSAQGGAREPSMTLERFAEVLRARRGMVLAIWLAAVGVAAVVSLVATPQYTATAVLLVDPRVPDPQLGNAAAIGMANHIPTEIEVLRSERVAMAALKLLDLQNDPAWRARWMERTGGEGSFETWLAGELVRKLDVRPTRESNVLAVSFTATRPDAATRVADAVTQAYIRSTAALQQEPARQYNARVDELSTRQRDALEKAQAKLADYQRKFGIVSTDDRLDVENTRLSELSSQVAVLQAAAADAQARQRQSEVNPGGFDDVQRSPAVFALTTEVARQENRLTELLSRLGENHPDVAEARQVLSGLRARLHGVSRRATEAIGIENRMAAERLAQARKALEQQRATVLALRQERNGAQVLQREVDNAQRAYDAVLLRASQTTVEAGAVRGTVSVLKAASAPLRPTWPRLKLNLAAAAVLGLLLGVFAALWREGWNRRLRIADDVTQLGQSLLVVLPDSAAPRRRLALESPGR</sequence>
<dbReference type="Proteomes" id="UP000297839">
    <property type="component" value="Unassembled WGS sequence"/>
</dbReference>
<evidence type="ECO:0000256" key="1">
    <source>
        <dbReference type="ARBA" id="ARBA00004651"/>
    </source>
</evidence>
<evidence type="ECO:0000313" key="11">
    <source>
        <dbReference type="Proteomes" id="UP000297839"/>
    </source>
</evidence>
<evidence type="ECO:0000256" key="7">
    <source>
        <dbReference type="SAM" id="Phobius"/>
    </source>
</evidence>
<dbReference type="Pfam" id="PF13807">
    <property type="entry name" value="GNVR"/>
    <property type="match status" value="1"/>
</dbReference>
<dbReference type="EMBL" id="SMLK01000004">
    <property type="protein sequence ID" value="TFZ00204.1"/>
    <property type="molecule type" value="Genomic_DNA"/>
</dbReference>
<reference evidence="10 11" key="1">
    <citation type="submission" date="2019-03" db="EMBL/GenBank/DDBJ databases">
        <title>Ramlibacter sp. 18x22-1, whole genome shotgun sequence.</title>
        <authorList>
            <person name="Zhang X."/>
            <person name="Feng G."/>
            <person name="Zhu H."/>
        </authorList>
    </citation>
    <scope>NUCLEOTIDE SEQUENCE [LARGE SCALE GENOMIC DNA]</scope>
    <source>
        <strain evidence="10 11">18x22-1</strain>
    </source>
</reference>
<accession>A0A4Z0BP48</accession>
<evidence type="ECO:0000259" key="8">
    <source>
        <dbReference type="Pfam" id="PF02706"/>
    </source>
</evidence>
<dbReference type="AlphaFoldDB" id="A0A4Z0BP48"/>
<evidence type="ECO:0000256" key="5">
    <source>
        <dbReference type="ARBA" id="ARBA00023136"/>
    </source>
</evidence>
<dbReference type="InterPro" id="IPR032807">
    <property type="entry name" value="GNVR"/>
</dbReference>
<dbReference type="OrthoDB" id="8559110at2"/>
<comment type="subcellular location">
    <subcellularLocation>
        <location evidence="1">Cell membrane</location>
        <topology evidence="1">Multi-pass membrane protein</topology>
    </subcellularLocation>
</comment>
<comment type="caution">
    <text evidence="10">The sequence shown here is derived from an EMBL/GenBank/DDBJ whole genome shotgun (WGS) entry which is preliminary data.</text>
</comment>
<dbReference type="InterPro" id="IPR050445">
    <property type="entry name" value="Bact_polysacc_biosynth/exp"/>
</dbReference>
<evidence type="ECO:0000256" key="3">
    <source>
        <dbReference type="ARBA" id="ARBA00022692"/>
    </source>
</evidence>
<evidence type="ECO:0000313" key="10">
    <source>
        <dbReference type="EMBL" id="TFZ00204.1"/>
    </source>
</evidence>
<keyword evidence="11" id="KW-1185">Reference proteome</keyword>
<evidence type="ECO:0000259" key="9">
    <source>
        <dbReference type="Pfam" id="PF13807"/>
    </source>
</evidence>
<proteinExistence type="predicted"/>
<protein>
    <submittedName>
        <fullName evidence="10">Chain length determinant protein EpsF</fullName>
    </submittedName>
</protein>
<evidence type="ECO:0000256" key="4">
    <source>
        <dbReference type="ARBA" id="ARBA00022989"/>
    </source>
</evidence>
<feature type="transmembrane region" description="Helical" evidence="7">
    <location>
        <begin position="28"/>
        <end position="48"/>
    </location>
</feature>
<feature type="transmembrane region" description="Helical" evidence="7">
    <location>
        <begin position="411"/>
        <end position="430"/>
    </location>
</feature>
<organism evidence="10 11">
    <name type="scientific">Ramlibacter humi</name>
    <dbReference type="NCBI Taxonomy" id="2530451"/>
    <lineage>
        <taxon>Bacteria</taxon>
        <taxon>Pseudomonadati</taxon>
        <taxon>Pseudomonadota</taxon>
        <taxon>Betaproteobacteria</taxon>
        <taxon>Burkholderiales</taxon>
        <taxon>Comamonadaceae</taxon>
        <taxon>Ramlibacter</taxon>
    </lineage>
</organism>
<evidence type="ECO:0000256" key="6">
    <source>
        <dbReference type="SAM" id="Coils"/>
    </source>
</evidence>
<keyword evidence="6" id="KW-0175">Coiled coil</keyword>
<feature type="coiled-coil region" evidence="6">
    <location>
        <begin position="181"/>
        <end position="249"/>
    </location>
</feature>
<keyword evidence="5 7" id="KW-0472">Membrane</keyword>
<feature type="domain" description="Polysaccharide chain length determinant N-terminal" evidence="8">
    <location>
        <begin position="14"/>
        <end position="97"/>
    </location>
</feature>
<feature type="domain" description="Tyrosine-protein kinase G-rich" evidence="9">
    <location>
        <begin position="360"/>
        <end position="432"/>
    </location>
</feature>
<feature type="coiled-coil region" evidence="6">
    <location>
        <begin position="326"/>
        <end position="377"/>
    </location>
</feature>